<evidence type="ECO:0000313" key="2">
    <source>
        <dbReference type="Proteomes" id="UP000015104"/>
    </source>
</evidence>
<reference evidence="1" key="2">
    <citation type="submission" date="2015-06" db="UniProtKB">
        <authorList>
            <consortium name="EnsemblMetazoa"/>
        </authorList>
    </citation>
    <scope>IDENTIFICATION</scope>
</reference>
<dbReference type="EnsemblMetazoa" id="tetur01g01410.1">
    <property type="protein sequence ID" value="tetur01g01410.1"/>
    <property type="gene ID" value="tetur01g01410"/>
</dbReference>
<dbReference type="EMBL" id="CAEY01000435">
    <property type="status" value="NOT_ANNOTATED_CDS"/>
    <property type="molecule type" value="Genomic_DNA"/>
</dbReference>
<sequence length="36" mass="4262">MLKCIYAGKIDPEKSQKESHQLDDRKKEDWNGILMI</sequence>
<name>T1JQ00_TETUR</name>
<keyword evidence="2" id="KW-1185">Reference proteome</keyword>
<dbReference type="AlphaFoldDB" id="T1JQ00"/>
<proteinExistence type="predicted"/>
<accession>T1JQ00</accession>
<organism evidence="1 2">
    <name type="scientific">Tetranychus urticae</name>
    <name type="common">Two-spotted spider mite</name>
    <dbReference type="NCBI Taxonomy" id="32264"/>
    <lineage>
        <taxon>Eukaryota</taxon>
        <taxon>Metazoa</taxon>
        <taxon>Ecdysozoa</taxon>
        <taxon>Arthropoda</taxon>
        <taxon>Chelicerata</taxon>
        <taxon>Arachnida</taxon>
        <taxon>Acari</taxon>
        <taxon>Acariformes</taxon>
        <taxon>Trombidiformes</taxon>
        <taxon>Prostigmata</taxon>
        <taxon>Eleutherengona</taxon>
        <taxon>Raphignathae</taxon>
        <taxon>Tetranychoidea</taxon>
        <taxon>Tetranychidae</taxon>
        <taxon>Tetranychus</taxon>
    </lineage>
</organism>
<reference evidence="2" key="1">
    <citation type="submission" date="2011-08" db="EMBL/GenBank/DDBJ databases">
        <authorList>
            <person name="Rombauts S."/>
        </authorList>
    </citation>
    <scope>NUCLEOTIDE SEQUENCE</scope>
    <source>
        <strain evidence="2">London</strain>
    </source>
</reference>
<protein>
    <submittedName>
        <fullName evidence="1">Uncharacterized protein</fullName>
    </submittedName>
</protein>
<evidence type="ECO:0000313" key="1">
    <source>
        <dbReference type="EnsemblMetazoa" id="tetur01g01410.1"/>
    </source>
</evidence>
<dbReference type="Proteomes" id="UP000015104">
    <property type="component" value="Unassembled WGS sequence"/>
</dbReference>
<dbReference type="HOGENOM" id="CLU_3360273_0_0_1"/>